<protein>
    <submittedName>
        <fullName evidence="3">Uncharacterized protein</fullName>
    </submittedName>
</protein>
<evidence type="ECO:0000256" key="2">
    <source>
        <dbReference type="ARBA" id="ARBA00022604"/>
    </source>
</evidence>
<dbReference type="Proteomes" id="UP000250321">
    <property type="component" value="Unassembled WGS sequence"/>
</dbReference>
<keyword evidence="1" id="KW-0813">Transport</keyword>
<proteinExistence type="predicted"/>
<name>A0A314YA30_PRUYE</name>
<evidence type="ECO:0000313" key="4">
    <source>
        <dbReference type="Proteomes" id="UP000250321"/>
    </source>
</evidence>
<dbReference type="Pfam" id="PF05266">
    <property type="entry name" value="DUF724"/>
    <property type="match status" value="1"/>
</dbReference>
<evidence type="ECO:0000313" key="3">
    <source>
        <dbReference type="EMBL" id="PQQ00958.1"/>
    </source>
</evidence>
<dbReference type="STRING" id="2094558.A0A314YA30"/>
<dbReference type="OrthoDB" id="687110at2759"/>
<gene>
    <name evidence="3" type="ORF">Pyn_23095</name>
</gene>
<keyword evidence="2" id="KW-0341">Growth regulation</keyword>
<reference evidence="3 4" key="1">
    <citation type="submission" date="2018-02" db="EMBL/GenBank/DDBJ databases">
        <title>Draft genome of wild Prunus yedoensis var. nudiflora.</title>
        <authorList>
            <person name="Baek S."/>
            <person name="Kim J.-H."/>
            <person name="Choi K."/>
            <person name="Kim G.-B."/>
            <person name="Cho A."/>
            <person name="Jang H."/>
            <person name="Shin C.-H."/>
            <person name="Yu H.-J."/>
            <person name="Mun J.-H."/>
        </authorList>
    </citation>
    <scope>NUCLEOTIDE SEQUENCE [LARGE SCALE GENOMIC DNA]</scope>
    <source>
        <strain evidence="4">cv. Jeju island</strain>
        <tissue evidence="3">Leaf</tissue>
    </source>
</reference>
<dbReference type="EMBL" id="PJQY01001625">
    <property type="protein sequence ID" value="PQQ00958.1"/>
    <property type="molecule type" value="Genomic_DNA"/>
</dbReference>
<keyword evidence="4" id="KW-1185">Reference proteome</keyword>
<sequence length="90" mass="10288">MKVKLGQLQNQSKEVEIQITECTLDRTRNNETISRIDTMMKHLQEKRAMLMSIDVAKGSEISKLQSEANAITEGIQNIHRDFEKLTAAAW</sequence>
<dbReference type="InterPro" id="IPR007930">
    <property type="entry name" value="DUF724"/>
</dbReference>
<organism evidence="3 4">
    <name type="scientific">Prunus yedoensis var. nudiflora</name>
    <dbReference type="NCBI Taxonomy" id="2094558"/>
    <lineage>
        <taxon>Eukaryota</taxon>
        <taxon>Viridiplantae</taxon>
        <taxon>Streptophyta</taxon>
        <taxon>Embryophyta</taxon>
        <taxon>Tracheophyta</taxon>
        <taxon>Spermatophyta</taxon>
        <taxon>Magnoliopsida</taxon>
        <taxon>eudicotyledons</taxon>
        <taxon>Gunneridae</taxon>
        <taxon>Pentapetalae</taxon>
        <taxon>rosids</taxon>
        <taxon>fabids</taxon>
        <taxon>Rosales</taxon>
        <taxon>Rosaceae</taxon>
        <taxon>Amygdaloideae</taxon>
        <taxon>Amygdaleae</taxon>
        <taxon>Prunus</taxon>
    </lineage>
</organism>
<evidence type="ECO:0000256" key="1">
    <source>
        <dbReference type="ARBA" id="ARBA00022448"/>
    </source>
</evidence>
<dbReference type="AlphaFoldDB" id="A0A314YA30"/>
<comment type="caution">
    <text evidence="3">The sequence shown here is derived from an EMBL/GenBank/DDBJ whole genome shotgun (WGS) entry which is preliminary data.</text>
</comment>
<accession>A0A314YA30</accession>